<dbReference type="RefSeq" id="WP_310588708.1">
    <property type="nucleotide sequence ID" value="NZ_QGDT01000003.1"/>
</dbReference>
<evidence type="ECO:0000313" key="3">
    <source>
        <dbReference type="Proteomes" id="UP000245880"/>
    </source>
</evidence>
<evidence type="ECO:0000313" key="2">
    <source>
        <dbReference type="EMBL" id="PWJ59002.1"/>
    </source>
</evidence>
<proteinExistence type="predicted"/>
<reference evidence="2 3" key="1">
    <citation type="submission" date="2018-03" db="EMBL/GenBank/DDBJ databases">
        <title>Genomic Encyclopedia of Archaeal and Bacterial Type Strains, Phase II (KMG-II): from individual species to whole genera.</title>
        <authorList>
            <person name="Goeker M."/>
        </authorList>
    </citation>
    <scope>NUCLEOTIDE SEQUENCE [LARGE SCALE GENOMIC DNA]</scope>
    <source>
        <strain evidence="2 3">DSM 100346</strain>
    </source>
</reference>
<accession>A0A316AN85</accession>
<comment type="caution">
    <text evidence="2">The sequence shown here is derived from an EMBL/GenBank/DDBJ whole genome shotgun (WGS) entry which is preliminary data.</text>
</comment>
<protein>
    <recommendedName>
        <fullName evidence="4">Outer membrane protein with beta-barrel domain</fullName>
    </recommendedName>
</protein>
<keyword evidence="3" id="KW-1185">Reference proteome</keyword>
<organism evidence="2 3">
    <name type="scientific">Dyadobacter jejuensis</name>
    <dbReference type="NCBI Taxonomy" id="1082580"/>
    <lineage>
        <taxon>Bacteria</taxon>
        <taxon>Pseudomonadati</taxon>
        <taxon>Bacteroidota</taxon>
        <taxon>Cytophagia</taxon>
        <taxon>Cytophagales</taxon>
        <taxon>Spirosomataceae</taxon>
        <taxon>Dyadobacter</taxon>
    </lineage>
</organism>
<dbReference type="Proteomes" id="UP000245880">
    <property type="component" value="Unassembled WGS sequence"/>
</dbReference>
<feature type="chain" id="PRO_5016240265" description="Outer membrane protein with beta-barrel domain" evidence="1">
    <location>
        <begin position="21"/>
        <end position="174"/>
    </location>
</feature>
<name>A0A316AN85_9BACT</name>
<dbReference type="AlphaFoldDB" id="A0A316AN85"/>
<dbReference type="EMBL" id="QGDT01000003">
    <property type="protein sequence ID" value="PWJ59002.1"/>
    <property type="molecule type" value="Genomic_DNA"/>
</dbReference>
<evidence type="ECO:0008006" key="4">
    <source>
        <dbReference type="Google" id="ProtNLM"/>
    </source>
</evidence>
<evidence type="ECO:0000256" key="1">
    <source>
        <dbReference type="SAM" id="SignalP"/>
    </source>
</evidence>
<gene>
    <name evidence="2" type="ORF">CLV98_103375</name>
</gene>
<feature type="signal peptide" evidence="1">
    <location>
        <begin position="1"/>
        <end position="20"/>
    </location>
</feature>
<keyword evidence="1" id="KW-0732">Signal</keyword>
<sequence length="174" mass="19385">MMKKIVCSLLFVLGFTAAFAQNDNWAVGFKAGEPTGINIRKYFNNIHAIDVTIGTYGGVLSKNRKYRGDDGIYQNTGLSIQAHYLWNTPLFNSEAVHIYYGLGGQVNSRRSYPKRLNGEYEKNISLGGSALGGVEYFIPNNRISVFLEGGTYLELLPRPFYLSPNISAGIRFNL</sequence>